<proteinExistence type="predicted"/>
<keyword evidence="2" id="KW-0732">Signal</keyword>
<feature type="compositionally biased region" description="Polar residues" evidence="1">
    <location>
        <begin position="131"/>
        <end position="144"/>
    </location>
</feature>
<gene>
    <name evidence="3" type="ORF">HYPSUDRAFT_1044495</name>
</gene>
<keyword evidence="4" id="KW-1185">Reference proteome</keyword>
<dbReference type="Proteomes" id="UP000054270">
    <property type="component" value="Unassembled WGS sequence"/>
</dbReference>
<evidence type="ECO:0000313" key="3">
    <source>
        <dbReference type="EMBL" id="KJA17119.1"/>
    </source>
</evidence>
<evidence type="ECO:0000256" key="1">
    <source>
        <dbReference type="SAM" id="MobiDB-lite"/>
    </source>
</evidence>
<feature type="compositionally biased region" description="Polar residues" evidence="1">
    <location>
        <begin position="154"/>
        <end position="168"/>
    </location>
</feature>
<sequence length="256" mass="29080">MAPLNSKSRCRVHPVFNRVCLCLCLCALGDTRAQQNTPFPCTWPSLVPALRQRSPFPELTHRADIGYSRTTRWRRRRRSRDSRGPRELKTRDALVARQFAAVGILAVTFGERTDRSMRESGAEGLEHRCSSRGSDSPLKNSISTEIKRDERTYESTARASFVPLQTATPHPARASRRDRRREFEHPFSPKRDANERIYVRTSARPLKTTRKERKIKSRNVPFARRCIVSQRPREFAIALAPTAPSTISALGDAGLA</sequence>
<feature type="region of interest" description="Disordered" evidence="1">
    <location>
        <begin position="117"/>
        <end position="195"/>
    </location>
</feature>
<feature type="compositionally biased region" description="Basic and acidic residues" evidence="1">
    <location>
        <begin position="180"/>
        <end position="195"/>
    </location>
</feature>
<organism evidence="3 4">
    <name type="scientific">Hypholoma sublateritium (strain FD-334 SS-4)</name>
    <dbReference type="NCBI Taxonomy" id="945553"/>
    <lineage>
        <taxon>Eukaryota</taxon>
        <taxon>Fungi</taxon>
        <taxon>Dikarya</taxon>
        <taxon>Basidiomycota</taxon>
        <taxon>Agaricomycotina</taxon>
        <taxon>Agaricomycetes</taxon>
        <taxon>Agaricomycetidae</taxon>
        <taxon>Agaricales</taxon>
        <taxon>Agaricineae</taxon>
        <taxon>Strophariaceae</taxon>
        <taxon>Hypholoma</taxon>
    </lineage>
</organism>
<dbReference type="AlphaFoldDB" id="A0A0D2NDH4"/>
<name>A0A0D2NDH4_HYPSF</name>
<accession>A0A0D2NDH4</accession>
<evidence type="ECO:0000256" key="2">
    <source>
        <dbReference type="SAM" id="SignalP"/>
    </source>
</evidence>
<evidence type="ECO:0000313" key="4">
    <source>
        <dbReference type="Proteomes" id="UP000054270"/>
    </source>
</evidence>
<feature type="signal peptide" evidence="2">
    <location>
        <begin position="1"/>
        <end position="33"/>
    </location>
</feature>
<feature type="compositionally biased region" description="Basic and acidic residues" evidence="1">
    <location>
        <begin position="117"/>
        <end position="129"/>
    </location>
</feature>
<protein>
    <submittedName>
        <fullName evidence="3">Uncharacterized protein</fullName>
    </submittedName>
</protein>
<feature type="chain" id="PRO_5002265366" evidence="2">
    <location>
        <begin position="34"/>
        <end position="256"/>
    </location>
</feature>
<reference evidence="4" key="1">
    <citation type="submission" date="2014-04" db="EMBL/GenBank/DDBJ databases">
        <title>Evolutionary Origins and Diversification of the Mycorrhizal Mutualists.</title>
        <authorList>
            <consortium name="DOE Joint Genome Institute"/>
            <consortium name="Mycorrhizal Genomics Consortium"/>
            <person name="Kohler A."/>
            <person name="Kuo A."/>
            <person name="Nagy L.G."/>
            <person name="Floudas D."/>
            <person name="Copeland A."/>
            <person name="Barry K.W."/>
            <person name="Cichocki N."/>
            <person name="Veneault-Fourrey C."/>
            <person name="LaButti K."/>
            <person name="Lindquist E.A."/>
            <person name="Lipzen A."/>
            <person name="Lundell T."/>
            <person name="Morin E."/>
            <person name="Murat C."/>
            <person name="Riley R."/>
            <person name="Ohm R."/>
            <person name="Sun H."/>
            <person name="Tunlid A."/>
            <person name="Henrissat B."/>
            <person name="Grigoriev I.V."/>
            <person name="Hibbett D.S."/>
            <person name="Martin F."/>
        </authorList>
    </citation>
    <scope>NUCLEOTIDE SEQUENCE [LARGE SCALE GENOMIC DNA]</scope>
    <source>
        <strain evidence="4">FD-334 SS-4</strain>
    </source>
</reference>
<dbReference type="EMBL" id="KN817609">
    <property type="protein sequence ID" value="KJA17119.1"/>
    <property type="molecule type" value="Genomic_DNA"/>
</dbReference>